<dbReference type="GO" id="GO:0062192">
    <property type="term" value="F:L-rhamnose mutarotase activity"/>
    <property type="evidence" value="ECO:0007669"/>
    <property type="project" value="UniProtKB-EC"/>
</dbReference>
<dbReference type="AlphaFoldDB" id="A0A839E0T2"/>
<evidence type="ECO:0000313" key="1">
    <source>
        <dbReference type="EMBL" id="MBA8826136.1"/>
    </source>
</evidence>
<evidence type="ECO:0000313" key="2">
    <source>
        <dbReference type="Proteomes" id="UP000569329"/>
    </source>
</evidence>
<dbReference type="EC" id="5.1.3.32" evidence="1"/>
<accession>A0A839E0T2</accession>
<dbReference type="Pfam" id="PF05336">
    <property type="entry name" value="rhaM"/>
    <property type="match status" value="1"/>
</dbReference>
<dbReference type="Proteomes" id="UP000569329">
    <property type="component" value="Unassembled WGS sequence"/>
</dbReference>
<dbReference type="GO" id="GO:0019301">
    <property type="term" value="P:rhamnose catabolic process"/>
    <property type="evidence" value="ECO:0007669"/>
    <property type="project" value="TreeGrafter"/>
</dbReference>
<name>A0A839E0T2_9PSEU</name>
<dbReference type="PANTHER" id="PTHR34389">
    <property type="entry name" value="L-RHAMNOSE MUTAROTASE"/>
    <property type="match status" value="1"/>
</dbReference>
<proteinExistence type="predicted"/>
<dbReference type="InterPro" id="IPR008000">
    <property type="entry name" value="Rham/fucose_mutarotase"/>
</dbReference>
<dbReference type="InterPro" id="IPR011008">
    <property type="entry name" value="Dimeric_a/b-barrel"/>
</dbReference>
<keyword evidence="2" id="KW-1185">Reference proteome</keyword>
<dbReference type="PANTHER" id="PTHR34389:SF2">
    <property type="entry name" value="L-RHAMNOSE MUTAROTASE"/>
    <property type="match status" value="1"/>
</dbReference>
<sequence length="121" mass="13894">MTRVCFQLQVDPDRIDEYRRRHAAVWPEMLRELEASGRRDYSLFLRPDGLLIGYYETDSVTRSDAHLAASRVAAVWEEHMADLFVGRSGRADQTATVLEEVFHLEDQLANIGESDPNEGER</sequence>
<comment type="caution">
    <text evidence="1">The sequence shown here is derived from an EMBL/GenBank/DDBJ whole genome shotgun (WGS) entry which is preliminary data.</text>
</comment>
<dbReference type="EMBL" id="JACGWZ010000005">
    <property type="protein sequence ID" value="MBA8826136.1"/>
    <property type="molecule type" value="Genomic_DNA"/>
</dbReference>
<reference evidence="1 2" key="1">
    <citation type="submission" date="2020-07" db="EMBL/GenBank/DDBJ databases">
        <title>Sequencing the genomes of 1000 actinobacteria strains.</title>
        <authorList>
            <person name="Klenk H.-P."/>
        </authorList>
    </citation>
    <scope>NUCLEOTIDE SEQUENCE [LARGE SCALE GENOMIC DNA]</scope>
    <source>
        <strain evidence="1 2">DSM 45975</strain>
    </source>
</reference>
<dbReference type="RefSeq" id="WP_182545409.1">
    <property type="nucleotide sequence ID" value="NZ_JACGWZ010000005.1"/>
</dbReference>
<protein>
    <submittedName>
        <fullName evidence="1">L-rhamnose mutarotase</fullName>
        <ecNumber evidence="1">5.1.3.32</ecNumber>
    </submittedName>
</protein>
<dbReference type="SUPFAM" id="SSF54909">
    <property type="entry name" value="Dimeric alpha+beta barrel"/>
    <property type="match status" value="1"/>
</dbReference>
<keyword evidence="1" id="KW-0413">Isomerase</keyword>
<gene>
    <name evidence="1" type="ORF">FHX42_003512</name>
</gene>
<organism evidence="1 2">
    <name type="scientific">Halosaccharopolyspora lacisalsi</name>
    <dbReference type="NCBI Taxonomy" id="1000566"/>
    <lineage>
        <taxon>Bacteria</taxon>
        <taxon>Bacillati</taxon>
        <taxon>Actinomycetota</taxon>
        <taxon>Actinomycetes</taxon>
        <taxon>Pseudonocardiales</taxon>
        <taxon>Pseudonocardiaceae</taxon>
        <taxon>Halosaccharopolyspora</taxon>
    </lineage>
</organism>
<dbReference type="Gene3D" id="3.30.70.100">
    <property type="match status" value="1"/>
</dbReference>